<accession>A0A9D4KQK4</accession>
<reference evidence="1" key="1">
    <citation type="journal article" date="2019" name="bioRxiv">
        <title>The Genome of the Zebra Mussel, Dreissena polymorpha: A Resource for Invasive Species Research.</title>
        <authorList>
            <person name="McCartney M.A."/>
            <person name="Auch B."/>
            <person name="Kono T."/>
            <person name="Mallez S."/>
            <person name="Zhang Y."/>
            <person name="Obille A."/>
            <person name="Becker A."/>
            <person name="Abrahante J.E."/>
            <person name="Garbe J."/>
            <person name="Badalamenti J.P."/>
            <person name="Herman A."/>
            <person name="Mangelson H."/>
            <person name="Liachko I."/>
            <person name="Sullivan S."/>
            <person name="Sone E.D."/>
            <person name="Koren S."/>
            <person name="Silverstein K.A.T."/>
            <person name="Beckman K.B."/>
            <person name="Gohl D.M."/>
        </authorList>
    </citation>
    <scope>NUCLEOTIDE SEQUENCE</scope>
    <source>
        <strain evidence="1">Duluth1</strain>
        <tissue evidence="1">Whole animal</tissue>
    </source>
</reference>
<name>A0A9D4KQK4_DREPO</name>
<sequence length="88" mass="9796">MTVVQITILKIKALQQVAARFGLGVVVRDRYEAVTFTLCKKKNGAAFHSYHASIGNVENVGSIALCVISSRWLKKPLMRLSYIQSGNW</sequence>
<dbReference type="Proteomes" id="UP000828390">
    <property type="component" value="Unassembled WGS sequence"/>
</dbReference>
<reference evidence="1" key="2">
    <citation type="submission" date="2020-11" db="EMBL/GenBank/DDBJ databases">
        <authorList>
            <person name="McCartney M.A."/>
            <person name="Auch B."/>
            <person name="Kono T."/>
            <person name="Mallez S."/>
            <person name="Becker A."/>
            <person name="Gohl D.M."/>
            <person name="Silverstein K.A.T."/>
            <person name="Koren S."/>
            <person name="Bechman K.B."/>
            <person name="Herman A."/>
            <person name="Abrahante J.E."/>
            <person name="Garbe J."/>
        </authorList>
    </citation>
    <scope>NUCLEOTIDE SEQUENCE</scope>
    <source>
        <strain evidence="1">Duluth1</strain>
        <tissue evidence="1">Whole animal</tissue>
    </source>
</reference>
<organism evidence="1 2">
    <name type="scientific">Dreissena polymorpha</name>
    <name type="common">Zebra mussel</name>
    <name type="synonym">Mytilus polymorpha</name>
    <dbReference type="NCBI Taxonomy" id="45954"/>
    <lineage>
        <taxon>Eukaryota</taxon>
        <taxon>Metazoa</taxon>
        <taxon>Spiralia</taxon>
        <taxon>Lophotrochozoa</taxon>
        <taxon>Mollusca</taxon>
        <taxon>Bivalvia</taxon>
        <taxon>Autobranchia</taxon>
        <taxon>Heteroconchia</taxon>
        <taxon>Euheterodonta</taxon>
        <taxon>Imparidentia</taxon>
        <taxon>Neoheterodontei</taxon>
        <taxon>Myida</taxon>
        <taxon>Dreissenoidea</taxon>
        <taxon>Dreissenidae</taxon>
        <taxon>Dreissena</taxon>
    </lineage>
</organism>
<comment type="caution">
    <text evidence="1">The sequence shown here is derived from an EMBL/GenBank/DDBJ whole genome shotgun (WGS) entry which is preliminary data.</text>
</comment>
<evidence type="ECO:0000313" key="1">
    <source>
        <dbReference type="EMBL" id="KAH3844026.1"/>
    </source>
</evidence>
<proteinExistence type="predicted"/>
<dbReference type="EMBL" id="JAIWYP010000003">
    <property type="protein sequence ID" value="KAH3844026.1"/>
    <property type="molecule type" value="Genomic_DNA"/>
</dbReference>
<protein>
    <submittedName>
        <fullName evidence="1">Uncharacterized protein</fullName>
    </submittedName>
</protein>
<keyword evidence="2" id="KW-1185">Reference proteome</keyword>
<dbReference type="AlphaFoldDB" id="A0A9D4KQK4"/>
<gene>
    <name evidence="1" type="ORF">DPMN_086277</name>
</gene>
<evidence type="ECO:0000313" key="2">
    <source>
        <dbReference type="Proteomes" id="UP000828390"/>
    </source>
</evidence>